<proteinExistence type="predicted"/>
<accession>A0A218MAQ0</accession>
<sequence>MGKNYIEMFKQLSINGQEFLLNDARQDIELSDKYSYSYQRTIVKWTFSYISYNLPGETLVISGSGDSVLAALEKLKQ</sequence>
<keyword evidence="2" id="KW-1185">Reference proteome</keyword>
<evidence type="ECO:0000313" key="2">
    <source>
        <dbReference type="Proteomes" id="UP000222133"/>
    </source>
</evidence>
<evidence type="ECO:0000313" key="1">
    <source>
        <dbReference type="EMBL" id="ASD54025.1"/>
    </source>
</evidence>
<organism evidence="1 2">
    <name type="scientific">Escherichia phage ST32</name>
    <dbReference type="NCBI Taxonomy" id="2005048"/>
    <lineage>
        <taxon>Viruses</taxon>
        <taxon>Duplodnaviria</taxon>
        <taxon>Heunggongvirae</taxon>
        <taxon>Uroviricota</taxon>
        <taxon>Caudoviricetes</taxon>
        <taxon>Chaseviridae</taxon>
        <taxon>Cleopatravirinae</taxon>
        <taxon>Carltongylesvirus</taxon>
        <taxon>Carltongylesvirus ST32</taxon>
    </lineage>
</organism>
<dbReference type="Proteomes" id="UP000222133">
    <property type="component" value="Segment"/>
</dbReference>
<gene>
    <name evidence="1" type="ORF">ST32_0015</name>
</gene>
<protein>
    <submittedName>
        <fullName evidence="1">Uncharacterized protein</fullName>
    </submittedName>
</protein>
<dbReference type="EMBL" id="MF044458">
    <property type="protein sequence ID" value="ASD54025.1"/>
    <property type="molecule type" value="Genomic_DNA"/>
</dbReference>
<reference evidence="2" key="1">
    <citation type="submission" date="2017-05" db="EMBL/GenBank/DDBJ databases">
        <title>ST32 complete genome sequence.</title>
        <authorList>
            <person name="Liu X."/>
            <person name="Liu H."/>
        </authorList>
    </citation>
    <scope>NUCLEOTIDE SEQUENCE [LARGE SCALE GENOMIC DNA]</scope>
</reference>
<name>A0A218MAQ0_9CAUD</name>